<dbReference type="Proteomes" id="UP000231019">
    <property type="component" value="Unassembled WGS sequence"/>
</dbReference>
<evidence type="ECO:0000256" key="7">
    <source>
        <dbReference type="ARBA" id="ARBA00022723"/>
    </source>
</evidence>
<evidence type="ECO:0000259" key="12">
    <source>
        <dbReference type="PROSITE" id="PS50879"/>
    </source>
</evidence>
<dbReference type="InterPro" id="IPR002156">
    <property type="entry name" value="RNaseH_domain"/>
</dbReference>
<feature type="domain" description="RNase H type-1" evidence="12">
    <location>
        <begin position="1"/>
        <end position="141"/>
    </location>
</feature>
<dbReference type="InterPro" id="IPR022892">
    <property type="entry name" value="RNaseHI"/>
</dbReference>
<dbReference type="EMBL" id="PFFQ01000047">
    <property type="protein sequence ID" value="PIW15673.1"/>
    <property type="molecule type" value="Genomic_DNA"/>
</dbReference>
<dbReference type="PANTHER" id="PTHR10642">
    <property type="entry name" value="RIBONUCLEASE H1"/>
    <property type="match status" value="1"/>
</dbReference>
<comment type="subcellular location">
    <subcellularLocation>
        <location evidence="11">Cytoplasm</location>
    </subcellularLocation>
</comment>
<feature type="binding site" evidence="11">
    <location>
        <position position="69"/>
    </location>
    <ligand>
        <name>Mg(2+)</name>
        <dbReference type="ChEBI" id="CHEBI:18420"/>
        <label>1</label>
    </ligand>
</feature>
<evidence type="ECO:0000256" key="9">
    <source>
        <dbReference type="ARBA" id="ARBA00022801"/>
    </source>
</evidence>
<comment type="caution">
    <text evidence="13">The sequence shown here is derived from an EMBL/GenBank/DDBJ whole genome shotgun (WGS) entry which is preliminary data.</text>
</comment>
<dbReference type="GO" id="GO:0004523">
    <property type="term" value="F:RNA-DNA hybrid ribonuclease activity"/>
    <property type="evidence" value="ECO:0007669"/>
    <property type="project" value="UniProtKB-UniRule"/>
</dbReference>
<dbReference type="EC" id="3.1.26.4" evidence="5 11"/>
<comment type="subunit">
    <text evidence="4 11">Monomer.</text>
</comment>
<evidence type="ECO:0000256" key="8">
    <source>
        <dbReference type="ARBA" id="ARBA00022759"/>
    </source>
</evidence>
<keyword evidence="11" id="KW-0963">Cytoplasm</keyword>
<proteinExistence type="inferred from homology"/>
<protein>
    <recommendedName>
        <fullName evidence="5 11">Ribonuclease H</fullName>
        <shortName evidence="11">RNase H</shortName>
        <ecNumber evidence="5 11">3.1.26.4</ecNumber>
    </recommendedName>
</protein>
<dbReference type="GO" id="GO:0005737">
    <property type="term" value="C:cytoplasm"/>
    <property type="evidence" value="ECO:0007669"/>
    <property type="project" value="UniProtKB-SubCell"/>
</dbReference>
<evidence type="ECO:0000256" key="11">
    <source>
        <dbReference type="HAMAP-Rule" id="MF_00042"/>
    </source>
</evidence>
<evidence type="ECO:0000256" key="1">
    <source>
        <dbReference type="ARBA" id="ARBA00000077"/>
    </source>
</evidence>
<feature type="binding site" evidence="11">
    <location>
        <position position="9"/>
    </location>
    <ligand>
        <name>Mg(2+)</name>
        <dbReference type="ChEBI" id="CHEBI:18420"/>
        <label>2</label>
    </ligand>
</feature>
<dbReference type="Pfam" id="PF00075">
    <property type="entry name" value="RNase_H"/>
    <property type="match status" value="1"/>
</dbReference>
<sequence length="144" mass="16506">MKHISLYTDGCCLGNPGPGGWCCIMRFGKHEKVLRGGEAASTNNRMEMMAVLAALRTLKEPCKIKLYADSKYVLDALKSWIHTWAKNGWRTASKSPVANRELWEELYVLMQPHQWEMHWVKGHSGHPENEFCDAVAKEEAEKFR</sequence>
<dbReference type="PROSITE" id="PS50879">
    <property type="entry name" value="RNASE_H_1"/>
    <property type="match status" value="1"/>
</dbReference>
<dbReference type="AlphaFoldDB" id="A0A2M7G1Z2"/>
<dbReference type="GO" id="GO:0000287">
    <property type="term" value="F:magnesium ion binding"/>
    <property type="evidence" value="ECO:0007669"/>
    <property type="project" value="UniProtKB-UniRule"/>
</dbReference>
<keyword evidence="7 11" id="KW-0479">Metal-binding</keyword>
<evidence type="ECO:0000256" key="10">
    <source>
        <dbReference type="ARBA" id="ARBA00022842"/>
    </source>
</evidence>
<feature type="binding site" evidence="11">
    <location>
        <position position="133"/>
    </location>
    <ligand>
        <name>Mg(2+)</name>
        <dbReference type="ChEBI" id="CHEBI:18420"/>
        <label>2</label>
    </ligand>
</feature>
<reference evidence="13 14" key="1">
    <citation type="submission" date="2017-09" db="EMBL/GenBank/DDBJ databases">
        <title>Depth-based differentiation of microbial function through sediment-hosted aquifers and enrichment of novel symbionts in the deep terrestrial subsurface.</title>
        <authorList>
            <person name="Probst A.J."/>
            <person name="Ladd B."/>
            <person name="Jarett J.K."/>
            <person name="Geller-Mcgrath D.E."/>
            <person name="Sieber C.M."/>
            <person name="Emerson J.B."/>
            <person name="Anantharaman K."/>
            <person name="Thomas B.C."/>
            <person name="Malmstrom R."/>
            <person name="Stieglmeier M."/>
            <person name="Klingl A."/>
            <person name="Woyke T."/>
            <person name="Ryan C.M."/>
            <person name="Banfield J.F."/>
        </authorList>
    </citation>
    <scope>NUCLEOTIDE SEQUENCE [LARGE SCALE GENOMIC DNA]</scope>
    <source>
        <strain evidence="13">CG17_big_fil_post_rev_8_21_14_2_50_48_46</strain>
    </source>
</reference>
<accession>A0A2M7G1Z2</accession>
<gene>
    <name evidence="11" type="primary">rnhA</name>
    <name evidence="13" type="ORF">COW36_16170</name>
</gene>
<comment type="cofactor">
    <cofactor evidence="11">
        <name>Mg(2+)</name>
        <dbReference type="ChEBI" id="CHEBI:18420"/>
    </cofactor>
    <text evidence="11">Binds 1 Mg(2+) ion per subunit. May bind a second metal ion at a regulatory site, or after substrate binding.</text>
</comment>
<keyword evidence="6 11" id="KW-0540">Nuclease</keyword>
<dbReference type="FunFam" id="3.30.420.10:FF:000089">
    <property type="entry name" value="Ribonuclease H"/>
    <property type="match status" value="1"/>
</dbReference>
<dbReference type="CDD" id="cd09278">
    <property type="entry name" value="RNase_HI_prokaryote_like"/>
    <property type="match status" value="1"/>
</dbReference>
<evidence type="ECO:0000256" key="4">
    <source>
        <dbReference type="ARBA" id="ARBA00011245"/>
    </source>
</evidence>
<dbReference type="NCBIfam" id="NF001236">
    <property type="entry name" value="PRK00203.1"/>
    <property type="match status" value="1"/>
</dbReference>
<evidence type="ECO:0000313" key="13">
    <source>
        <dbReference type="EMBL" id="PIW15673.1"/>
    </source>
</evidence>
<evidence type="ECO:0000256" key="5">
    <source>
        <dbReference type="ARBA" id="ARBA00012180"/>
    </source>
</evidence>
<dbReference type="GO" id="GO:0003676">
    <property type="term" value="F:nucleic acid binding"/>
    <property type="evidence" value="ECO:0007669"/>
    <property type="project" value="InterPro"/>
</dbReference>
<name>A0A2M7G1Z2_9BACT</name>
<dbReference type="InterPro" id="IPR050092">
    <property type="entry name" value="RNase_H"/>
</dbReference>
<feature type="binding site" evidence="11">
    <location>
        <position position="47"/>
    </location>
    <ligand>
        <name>Mg(2+)</name>
        <dbReference type="ChEBI" id="CHEBI:18420"/>
        <label>1</label>
    </ligand>
</feature>
<keyword evidence="9 11" id="KW-0378">Hydrolase</keyword>
<comment type="similarity">
    <text evidence="3 11">Belongs to the RNase H family.</text>
</comment>
<evidence type="ECO:0000256" key="2">
    <source>
        <dbReference type="ARBA" id="ARBA00004065"/>
    </source>
</evidence>
<comment type="catalytic activity">
    <reaction evidence="1 11">
        <text>Endonucleolytic cleavage to 5'-phosphomonoester.</text>
        <dbReference type="EC" id="3.1.26.4"/>
    </reaction>
</comment>
<dbReference type="GO" id="GO:0043137">
    <property type="term" value="P:DNA replication, removal of RNA primer"/>
    <property type="evidence" value="ECO:0007669"/>
    <property type="project" value="TreeGrafter"/>
</dbReference>
<evidence type="ECO:0000313" key="14">
    <source>
        <dbReference type="Proteomes" id="UP000231019"/>
    </source>
</evidence>
<dbReference type="Gene3D" id="3.30.420.10">
    <property type="entry name" value="Ribonuclease H-like superfamily/Ribonuclease H"/>
    <property type="match status" value="1"/>
</dbReference>
<dbReference type="PANTHER" id="PTHR10642:SF26">
    <property type="entry name" value="RIBONUCLEASE H1"/>
    <property type="match status" value="1"/>
</dbReference>
<keyword evidence="10 11" id="KW-0460">Magnesium</keyword>
<organism evidence="13 14">
    <name type="scientific">bacterium (Candidatus Blackallbacteria) CG17_big_fil_post_rev_8_21_14_2_50_48_46</name>
    <dbReference type="NCBI Taxonomy" id="2014261"/>
    <lineage>
        <taxon>Bacteria</taxon>
        <taxon>Candidatus Blackallbacteria</taxon>
    </lineage>
</organism>
<dbReference type="InterPro" id="IPR036397">
    <property type="entry name" value="RNaseH_sf"/>
</dbReference>
<comment type="function">
    <text evidence="2 11">Endonuclease that specifically degrades the RNA of RNA-DNA hybrids.</text>
</comment>
<evidence type="ECO:0000256" key="6">
    <source>
        <dbReference type="ARBA" id="ARBA00022722"/>
    </source>
</evidence>
<dbReference type="SUPFAM" id="SSF53098">
    <property type="entry name" value="Ribonuclease H-like"/>
    <property type="match status" value="1"/>
</dbReference>
<dbReference type="InterPro" id="IPR012337">
    <property type="entry name" value="RNaseH-like_sf"/>
</dbReference>
<evidence type="ECO:0000256" key="3">
    <source>
        <dbReference type="ARBA" id="ARBA00005300"/>
    </source>
</evidence>
<keyword evidence="8 11" id="KW-0255">Endonuclease</keyword>
<dbReference type="HAMAP" id="MF_00042">
    <property type="entry name" value="RNase_H"/>
    <property type="match status" value="1"/>
</dbReference>
<feature type="binding site" evidence="11">
    <location>
        <position position="9"/>
    </location>
    <ligand>
        <name>Mg(2+)</name>
        <dbReference type="ChEBI" id="CHEBI:18420"/>
        <label>1</label>
    </ligand>
</feature>